<dbReference type="InterPro" id="IPR029058">
    <property type="entry name" value="AB_hydrolase_fold"/>
</dbReference>
<name>A0A9Q0J0G1_9ROSI</name>
<feature type="region of interest" description="Disordered" evidence="4">
    <location>
        <begin position="81"/>
        <end position="104"/>
    </location>
</feature>
<comment type="caution">
    <text evidence="5">The sequence shown here is derived from an EMBL/GenBank/DDBJ whole genome shotgun (WGS) entry which is preliminary data.</text>
</comment>
<evidence type="ECO:0008006" key="7">
    <source>
        <dbReference type="Google" id="ProtNLM"/>
    </source>
</evidence>
<proteinExistence type="inferred from homology"/>
<dbReference type="SUPFAM" id="SSF53474">
    <property type="entry name" value="alpha/beta-Hydrolases"/>
    <property type="match status" value="2"/>
</dbReference>
<dbReference type="GO" id="GO:0019432">
    <property type="term" value="P:triglyceride biosynthetic process"/>
    <property type="evidence" value="ECO:0007669"/>
    <property type="project" value="UniProtKB-ARBA"/>
</dbReference>
<keyword evidence="6" id="KW-1185">Reference proteome</keyword>
<dbReference type="GO" id="GO:0016020">
    <property type="term" value="C:membrane"/>
    <property type="evidence" value="ECO:0007669"/>
    <property type="project" value="TreeGrafter"/>
</dbReference>
<dbReference type="Proteomes" id="UP001141552">
    <property type="component" value="Unassembled WGS sequence"/>
</dbReference>
<evidence type="ECO:0000256" key="4">
    <source>
        <dbReference type="SAM" id="MobiDB-lite"/>
    </source>
</evidence>
<dbReference type="InterPro" id="IPR007130">
    <property type="entry name" value="DAGAT"/>
</dbReference>
<gene>
    <name evidence="5" type="ORF">Tsubulata_015131</name>
</gene>
<dbReference type="CDD" id="cd07987">
    <property type="entry name" value="LPLAT_MGAT-like"/>
    <property type="match status" value="2"/>
</dbReference>
<organism evidence="5 6">
    <name type="scientific">Turnera subulata</name>
    <dbReference type="NCBI Taxonomy" id="218843"/>
    <lineage>
        <taxon>Eukaryota</taxon>
        <taxon>Viridiplantae</taxon>
        <taxon>Streptophyta</taxon>
        <taxon>Embryophyta</taxon>
        <taxon>Tracheophyta</taxon>
        <taxon>Spermatophyta</taxon>
        <taxon>Magnoliopsida</taxon>
        <taxon>eudicotyledons</taxon>
        <taxon>Gunneridae</taxon>
        <taxon>Pentapetalae</taxon>
        <taxon>rosids</taxon>
        <taxon>fabids</taxon>
        <taxon>Malpighiales</taxon>
        <taxon>Passifloraceae</taxon>
        <taxon>Turnera</taxon>
    </lineage>
</organism>
<dbReference type="EMBL" id="JAKUCV010007504">
    <property type="protein sequence ID" value="KAJ4823185.1"/>
    <property type="molecule type" value="Genomic_DNA"/>
</dbReference>
<keyword evidence="2" id="KW-0808">Transferase</keyword>
<protein>
    <recommendedName>
        <fullName evidence="7">Serine aminopeptidase S33 domain-containing protein</fullName>
    </recommendedName>
</protein>
<dbReference type="Gene3D" id="3.40.50.1820">
    <property type="entry name" value="alpha/beta hydrolase"/>
    <property type="match status" value="1"/>
</dbReference>
<sequence length="1289" mass="144709">MPAITGAGLLAAGPAPAMIRSCTTSCSLSSDHRLKLLHQVPHPTTRRFAAAANEQRKTAAWKRRATETVERSSFVENARPVVSKEQAGGAVEEEKKTKKEEEKNPYALELERNGSMSRSGGGKRLKDYFEEAKDVIRPDGGPPRWARTDYAAPYSWKKSQLQPFVPFLEFIPNQLQLTLPYILSLMTVERISYLQVKRKVEDFAVHYTNVMCACSRKVEDGIDLANVIKGAAFYRRGKSHDYVLDYVRVTPSEYRKYYDERKSDLQSRGTVMLSTLADGKIVKGLAGIPLEGPVLFVGYHMLLGWDVAPLAFRFLEERNILLRGLAHPTLFSRYKQGLLPPLSEFDAYRVMGSVPVSATNFYKLLSSKSHVLLYPGGMREACHRRGEQYKLIWPEHSEFVRMAARFGAKIVPFGSVGEDDFGEVVFDYDDQLKIPFIRDFNRELTAEGPRLRHGEISEVGNQDTHMVGYLPKYPGGRKQELKDRNKAHELYLHIKSEVEAGIAFLKEKRESDPYRNSLARLAYQATHGFTSETSTMATAGCCSSTASFSLVVRCSETTPPAGGSSLSFSANKLIGANRPPRPPRRLVVSTEQQQVLTATTSLEEDDSFKRRREEAEPREEEEEEEEELEAAVIVEEKQKNPYALALVEGGEGEEGENGNYKSLKDYFEETKDLIRSDGGPPRWFSPLECGSRLENSPLLLFLPGLVDLVERTSQLPALIPLLELIPGQIQITVPYLLSLMTGDPLRLAMDYALKGIPLQQTVQELSQDVAAMSSYLDVLADILPRETLLWKLQMLKSASRFVNSRLHAIKAQTLILTSGRDQLLPSEEEGQRLFTAIPRCDTRKFKESGHFLLLEDGVDLSTIIKGATFFRRGKYHDYISDYFPPTPSEFKKLYESNRLFLQATSPVMLSTLEDGKVVKGLAGVPSQGPVLFVGYHMLLGFELIPIVSQLLLEKNILLRGLAHPVLFIRLKKEGPLPPLSDFDMYRQMGAAPVSATNFYKLLSSKAHVLLYPGGMREASHRKGEQYKLFWPEQSEFVRMAARFGATIVPFGAVGEDDFGEEKREHDPYRNLMARLAYQAIHGFDCEIRRGRIEEFHDDQHGCHRWRLPVSSTVEKTANFAAKGGLESEKKRETRETKTVAVQVEEEEEKVLNSYALALEEGVGGIEGECGKKGLKDYFEESKDLIRSDGGPPRWFSPLECGSRLDNSPLLLFLPGLVELVERTVRSENHNSPNRPIYLVGESLGACLALAVAARNPNEHLSRSRSCSHLYLCCKSCLTNYSLSCHICLA</sequence>
<evidence type="ECO:0000313" key="5">
    <source>
        <dbReference type="EMBL" id="KAJ4823185.1"/>
    </source>
</evidence>
<evidence type="ECO:0000256" key="2">
    <source>
        <dbReference type="ARBA" id="ARBA00022679"/>
    </source>
</evidence>
<dbReference type="PANTHER" id="PTHR22753">
    <property type="entry name" value="TRANSMEMBRANE PROTEIN 68"/>
    <property type="match status" value="1"/>
</dbReference>
<comment type="similarity">
    <text evidence="1">Belongs to the diacylglycerol acyltransferase family.</text>
</comment>
<dbReference type="OrthoDB" id="44277at2759"/>
<dbReference type="PANTHER" id="PTHR22753:SF24">
    <property type="entry name" value="ESTERASE_LIPASE_THIOESTERASE FAMILY PROTEIN"/>
    <property type="match status" value="1"/>
</dbReference>
<feature type="compositionally biased region" description="Basic and acidic residues" evidence="4">
    <location>
        <begin position="92"/>
        <end position="104"/>
    </location>
</feature>
<evidence type="ECO:0000256" key="1">
    <source>
        <dbReference type="ARBA" id="ARBA00005420"/>
    </source>
</evidence>
<reference evidence="5" key="1">
    <citation type="submission" date="2022-02" db="EMBL/GenBank/DDBJ databases">
        <authorList>
            <person name="Henning P.M."/>
            <person name="McCubbin A.G."/>
            <person name="Shore J.S."/>
        </authorList>
    </citation>
    <scope>NUCLEOTIDE SEQUENCE</scope>
    <source>
        <strain evidence="5">F60SS</strain>
        <tissue evidence="5">Leaves</tissue>
    </source>
</reference>
<evidence type="ECO:0000313" key="6">
    <source>
        <dbReference type="Proteomes" id="UP001141552"/>
    </source>
</evidence>
<feature type="compositionally biased region" description="Acidic residues" evidence="4">
    <location>
        <begin position="616"/>
        <end position="626"/>
    </location>
</feature>
<feature type="region of interest" description="Disordered" evidence="4">
    <location>
        <begin position="576"/>
        <end position="626"/>
    </location>
</feature>
<reference evidence="5" key="2">
    <citation type="journal article" date="2023" name="Plants (Basel)">
        <title>Annotation of the Turnera subulata (Passifloraceae) Draft Genome Reveals the S-Locus Evolved after the Divergence of Turneroideae from Passifloroideae in a Stepwise Manner.</title>
        <authorList>
            <person name="Henning P.M."/>
            <person name="Roalson E.H."/>
            <person name="Mir W."/>
            <person name="McCubbin A.G."/>
            <person name="Shore J.S."/>
        </authorList>
    </citation>
    <scope>NUCLEOTIDE SEQUENCE</scope>
    <source>
        <strain evidence="5">F60SS</strain>
    </source>
</reference>
<accession>A0A9Q0J0G1</accession>
<dbReference type="Pfam" id="PF03982">
    <property type="entry name" value="DAGAT"/>
    <property type="match status" value="2"/>
</dbReference>
<evidence type="ECO:0000256" key="3">
    <source>
        <dbReference type="ARBA" id="ARBA00023315"/>
    </source>
</evidence>
<dbReference type="GO" id="GO:0004144">
    <property type="term" value="F:diacylglycerol O-acyltransferase activity"/>
    <property type="evidence" value="ECO:0007669"/>
    <property type="project" value="UniProtKB-ARBA"/>
</dbReference>
<feature type="compositionally biased region" description="Polar residues" evidence="4">
    <location>
        <begin position="589"/>
        <end position="601"/>
    </location>
</feature>
<keyword evidence="3" id="KW-0012">Acyltransferase</keyword>